<accession>A0A919YZI5</accession>
<name>A0A919YZI5_9BACL</name>
<evidence type="ECO:0008006" key="3">
    <source>
        <dbReference type="Google" id="ProtNLM"/>
    </source>
</evidence>
<dbReference type="Proteomes" id="UP000683139">
    <property type="component" value="Unassembled WGS sequence"/>
</dbReference>
<dbReference type="InterPro" id="IPR019700">
    <property type="entry name" value="Sigma-G_inhibitor_Gin"/>
</dbReference>
<proteinExistence type="predicted"/>
<keyword evidence="2" id="KW-1185">Reference proteome</keyword>
<dbReference type="EMBL" id="BOSE01000017">
    <property type="protein sequence ID" value="GIP19578.1"/>
    <property type="molecule type" value="Genomic_DNA"/>
</dbReference>
<evidence type="ECO:0000313" key="1">
    <source>
        <dbReference type="EMBL" id="GIP19578.1"/>
    </source>
</evidence>
<gene>
    <name evidence="1" type="ORF">J40TS1_52200</name>
</gene>
<sequence>MNATDQVCTICGKESELGIHIVTSFICSDCEQEIVSIDVKDERYPFFVNRMKTIFFERNANV</sequence>
<dbReference type="AlphaFoldDB" id="A0A919YZI5"/>
<comment type="caution">
    <text evidence="1">The sequence shown here is derived from an EMBL/GenBank/DDBJ whole genome shotgun (WGS) entry which is preliminary data.</text>
</comment>
<dbReference type="RefSeq" id="WP_213520453.1">
    <property type="nucleotide sequence ID" value="NZ_BOSE01000017.1"/>
</dbReference>
<organism evidence="1 2">
    <name type="scientific">Paenibacillus montaniterrae</name>
    <dbReference type="NCBI Taxonomy" id="429341"/>
    <lineage>
        <taxon>Bacteria</taxon>
        <taxon>Bacillati</taxon>
        <taxon>Bacillota</taxon>
        <taxon>Bacilli</taxon>
        <taxon>Bacillales</taxon>
        <taxon>Paenibacillaceae</taxon>
        <taxon>Paenibacillus</taxon>
    </lineage>
</organism>
<reference evidence="1" key="1">
    <citation type="submission" date="2021-03" db="EMBL/GenBank/DDBJ databases">
        <title>Antimicrobial resistance genes in bacteria isolated from Japanese honey, and their potential for conferring macrolide and lincosamide resistance in the American foulbrood pathogen Paenibacillus larvae.</title>
        <authorList>
            <person name="Okamoto M."/>
            <person name="Kumagai M."/>
            <person name="Kanamori H."/>
            <person name="Takamatsu D."/>
        </authorList>
    </citation>
    <scope>NUCLEOTIDE SEQUENCE</scope>
    <source>
        <strain evidence="1">J40TS1</strain>
    </source>
</reference>
<evidence type="ECO:0000313" key="2">
    <source>
        <dbReference type="Proteomes" id="UP000683139"/>
    </source>
</evidence>
<dbReference type="Pfam" id="PF10764">
    <property type="entry name" value="Gin"/>
    <property type="match status" value="1"/>
</dbReference>
<protein>
    <recommendedName>
        <fullName evidence="3">Inhibitor of sigma-G Gin</fullName>
    </recommendedName>
</protein>